<feature type="region of interest" description="Disordered" evidence="7">
    <location>
        <begin position="1047"/>
        <end position="1081"/>
    </location>
</feature>
<evidence type="ECO:0000256" key="8">
    <source>
        <dbReference type="SAM" id="Phobius"/>
    </source>
</evidence>
<feature type="transmembrane region" description="Helical" evidence="8">
    <location>
        <begin position="447"/>
        <end position="469"/>
    </location>
</feature>
<name>A0A1Y2ESH8_9FUNG</name>
<dbReference type="CDD" id="cd00077">
    <property type="entry name" value="HDc"/>
    <property type="match status" value="1"/>
</dbReference>
<dbReference type="EMBL" id="MCOG01000032">
    <property type="protein sequence ID" value="ORY73805.1"/>
    <property type="molecule type" value="Genomic_DNA"/>
</dbReference>
<dbReference type="STRING" id="1754190.A0A1Y2ESH8"/>
<dbReference type="SMART" id="SM00471">
    <property type="entry name" value="HDc"/>
    <property type="match status" value="1"/>
</dbReference>
<dbReference type="GO" id="GO:0007165">
    <property type="term" value="P:signal transduction"/>
    <property type="evidence" value="ECO:0007669"/>
    <property type="project" value="InterPro"/>
</dbReference>
<feature type="binding site" evidence="4">
    <location>
        <position position="924"/>
    </location>
    <ligand>
        <name>AMP</name>
        <dbReference type="ChEBI" id="CHEBI:456215"/>
    </ligand>
</feature>
<dbReference type="PROSITE" id="PS51845">
    <property type="entry name" value="PDEASE_I_2"/>
    <property type="match status" value="1"/>
</dbReference>
<organism evidence="10 11">
    <name type="scientific">Neocallimastix californiae</name>
    <dbReference type="NCBI Taxonomy" id="1754190"/>
    <lineage>
        <taxon>Eukaryota</taxon>
        <taxon>Fungi</taxon>
        <taxon>Fungi incertae sedis</taxon>
        <taxon>Chytridiomycota</taxon>
        <taxon>Chytridiomycota incertae sedis</taxon>
        <taxon>Neocallimastigomycetes</taxon>
        <taxon>Neocallimastigales</taxon>
        <taxon>Neocallimastigaceae</taxon>
        <taxon>Neocallimastix</taxon>
    </lineage>
</organism>
<dbReference type="AlphaFoldDB" id="A0A1Y2ESH8"/>
<keyword evidence="8" id="KW-1133">Transmembrane helix</keyword>
<feature type="compositionally biased region" description="Low complexity" evidence="7">
    <location>
        <begin position="664"/>
        <end position="676"/>
    </location>
</feature>
<dbReference type="PANTHER" id="PTHR11347">
    <property type="entry name" value="CYCLIC NUCLEOTIDE PHOSPHODIESTERASE"/>
    <property type="match status" value="1"/>
</dbReference>
<keyword evidence="8" id="KW-0812">Transmembrane</keyword>
<keyword evidence="1 5" id="KW-0479">Metal-binding</keyword>
<keyword evidence="8" id="KW-0472">Membrane</keyword>
<feature type="binding site" evidence="5">
    <location>
        <position position="814"/>
    </location>
    <ligand>
        <name>Zn(2+)</name>
        <dbReference type="ChEBI" id="CHEBI:29105"/>
        <label>1</label>
    </ligand>
</feature>
<evidence type="ECO:0000256" key="1">
    <source>
        <dbReference type="ARBA" id="ARBA00022723"/>
    </source>
</evidence>
<evidence type="ECO:0000259" key="9">
    <source>
        <dbReference type="PROSITE" id="PS51845"/>
    </source>
</evidence>
<accession>A0A1Y2ESH8</accession>
<keyword evidence="11" id="KW-1185">Reference proteome</keyword>
<feature type="transmembrane region" description="Helical" evidence="8">
    <location>
        <begin position="501"/>
        <end position="517"/>
    </location>
</feature>
<dbReference type="Pfam" id="PF00233">
    <property type="entry name" value="PDEase_I"/>
    <property type="match status" value="1"/>
</dbReference>
<feature type="domain" description="PDEase" evidence="9">
    <location>
        <begin position="689"/>
        <end position="1114"/>
    </location>
</feature>
<feature type="transmembrane region" description="Helical" evidence="8">
    <location>
        <begin position="377"/>
        <end position="397"/>
    </location>
</feature>
<evidence type="ECO:0000313" key="11">
    <source>
        <dbReference type="Proteomes" id="UP000193920"/>
    </source>
</evidence>
<feature type="binding site" evidence="5">
    <location>
        <position position="777"/>
    </location>
    <ligand>
        <name>Zn(2+)</name>
        <dbReference type="ChEBI" id="CHEBI:29105"/>
        <label>1</label>
    </ligand>
</feature>
<evidence type="ECO:0000313" key="10">
    <source>
        <dbReference type="EMBL" id="ORY73805.1"/>
    </source>
</evidence>
<feature type="transmembrane region" description="Helical" evidence="8">
    <location>
        <begin position="417"/>
        <end position="435"/>
    </location>
</feature>
<dbReference type="SUPFAM" id="SSF109604">
    <property type="entry name" value="HD-domain/PDEase-like"/>
    <property type="match status" value="1"/>
</dbReference>
<feature type="binding site" evidence="4">
    <location>
        <position position="814"/>
    </location>
    <ligand>
        <name>AMP</name>
        <dbReference type="ChEBI" id="CHEBI:456215"/>
    </ligand>
</feature>
<comment type="cofactor">
    <cofactor evidence="6">
        <name>a divalent metal cation</name>
        <dbReference type="ChEBI" id="CHEBI:60240"/>
    </cofactor>
    <text evidence="6">Binds 2 divalent metal cations per subunit. Site 1 may preferentially bind zinc ions, while site 2 has a preference for magnesium and/or manganese ions.</text>
</comment>
<evidence type="ECO:0000256" key="7">
    <source>
        <dbReference type="SAM" id="MobiDB-lite"/>
    </source>
</evidence>
<evidence type="ECO:0000256" key="2">
    <source>
        <dbReference type="ARBA" id="ARBA00022801"/>
    </source>
</evidence>
<dbReference type="OrthoDB" id="546632at2759"/>
<dbReference type="PROSITE" id="PS00126">
    <property type="entry name" value="PDEASE_I_1"/>
    <property type="match status" value="1"/>
</dbReference>
<comment type="caution">
    <text evidence="10">The sequence shown here is derived from an EMBL/GenBank/DDBJ whole genome shotgun (WGS) entry which is preliminary data.</text>
</comment>
<feature type="binding site" evidence="5">
    <location>
        <position position="814"/>
    </location>
    <ligand>
        <name>Zn(2+)</name>
        <dbReference type="ChEBI" id="CHEBI:29105"/>
        <label>2</label>
    </ligand>
</feature>
<feature type="binding site" evidence="5">
    <location>
        <position position="813"/>
    </location>
    <ligand>
        <name>Zn(2+)</name>
        <dbReference type="ChEBI" id="CHEBI:29105"/>
        <label>1</label>
    </ligand>
</feature>
<dbReference type="InterPro" id="IPR002073">
    <property type="entry name" value="PDEase_catalytic_dom"/>
</dbReference>
<evidence type="ECO:0000256" key="4">
    <source>
        <dbReference type="PIRSR" id="PIRSR623088-2"/>
    </source>
</evidence>
<feature type="region of interest" description="Disordered" evidence="7">
    <location>
        <begin position="1013"/>
        <end position="1033"/>
    </location>
</feature>
<evidence type="ECO:0000256" key="5">
    <source>
        <dbReference type="PIRSR" id="PIRSR623088-3"/>
    </source>
</evidence>
<evidence type="ECO:0000256" key="6">
    <source>
        <dbReference type="RuleBase" id="RU363067"/>
    </source>
</evidence>
<dbReference type="GO" id="GO:0004114">
    <property type="term" value="F:3',5'-cyclic-nucleotide phosphodiesterase activity"/>
    <property type="evidence" value="ECO:0007669"/>
    <property type="project" value="InterPro"/>
</dbReference>
<dbReference type="Gene3D" id="1.10.1300.10">
    <property type="entry name" value="3'5'-cyclic nucleotide phosphodiesterase, catalytic domain"/>
    <property type="match status" value="1"/>
</dbReference>
<dbReference type="Proteomes" id="UP000193920">
    <property type="component" value="Unassembled WGS sequence"/>
</dbReference>
<feature type="active site" description="Proton donor" evidence="3">
    <location>
        <position position="773"/>
    </location>
</feature>
<comment type="similarity">
    <text evidence="6">Belongs to the cyclic nucleotide phosphodiesterase family.</text>
</comment>
<feature type="compositionally biased region" description="Low complexity" evidence="7">
    <location>
        <begin position="1013"/>
        <end position="1023"/>
    </location>
</feature>
<reference evidence="10 11" key="1">
    <citation type="submission" date="2016-08" db="EMBL/GenBank/DDBJ databases">
        <title>A Parts List for Fungal Cellulosomes Revealed by Comparative Genomics.</title>
        <authorList>
            <consortium name="DOE Joint Genome Institute"/>
            <person name="Haitjema C.H."/>
            <person name="Gilmore S.P."/>
            <person name="Henske J.K."/>
            <person name="Solomon K.V."/>
            <person name="De Groot R."/>
            <person name="Kuo A."/>
            <person name="Mondo S.J."/>
            <person name="Salamov A.A."/>
            <person name="Labutti K."/>
            <person name="Zhao Z."/>
            <person name="Chiniquy J."/>
            <person name="Barry K."/>
            <person name="Brewer H.M."/>
            <person name="Purvine S.O."/>
            <person name="Wright A.T."/>
            <person name="Boxma B."/>
            <person name="Van Alen T."/>
            <person name="Hackstein J.H."/>
            <person name="Baker S.E."/>
            <person name="Grigoriev I.V."/>
            <person name="O'Malley M.A."/>
        </authorList>
    </citation>
    <scope>NUCLEOTIDE SEQUENCE [LARGE SCALE GENOMIC DNA]</scope>
    <source>
        <strain evidence="10 11">G1</strain>
    </source>
</reference>
<feature type="binding site" evidence="4">
    <location>
        <begin position="773"/>
        <end position="777"/>
    </location>
    <ligand>
        <name>AMP</name>
        <dbReference type="ChEBI" id="CHEBI:456215"/>
    </ligand>
</feature>
<dbReference type="InterPro" id="IPR023174">
    <property type="entry name" value="PDEase_CS"/>
</dbReference>
<dbReference type="InterPro" id="IPR036971">
    <property type="entry name" value="PDEase_catalytic_dom_sf"/>
</dbReference>
<feature type="binding site" evidence="5">
    <location>
        <position position="924"/>
    </location>
    <ligand>
        <name>Zn(2+)</name>
        <dbReference type="ChEBI" id="CHEBI:29105"/>
        <label>1</label>
    </ligand>
</feature>
<dbReference type="InterPro" id="IPR003607">
    <property type="entry name" value="HD/PDEase_dom"/>
</dbReference>
<keyword evidence="2 6" id="KW-0378">Hydrolase</keyword>
<dbReference type="InterPro" id="IPR023088">
    <property type="entry name" value="PDEase"/>
</dbReference>
<gene>
    <name evidence="10" type="ORF">LY90DRAFT_699548</name>
</gene>
<dbReference type="GO" id="GO:0046872">
    <property type="term" value="F:metal ion binding"/>
    <property type="evidence" value="ECO:0007669"/>
    <property type="project" value="UniProtKB-KW"/>
</dbReference>
<protein>
    <recommendedName>
        <fullName evidence="6">Phosphodiesterase</fullName>
        <ecNumber evidence="6">3.1.4.-</ecNumber>
    </recommendedName>
</protein>
<proteinExistence type="inferred from homology"/>
<dbReference type="PRINTS" id="PR00387">
    <property type="entry name" value="PDIESTERASE1"/>
</dbReference>
<feature type="compositionally biased region" description="Basic residues" evidence="7">
    <location>
        <begin position="1072"/>
        <end position="1081"/>
    </location>
</feature>
<feature type="compositionally biased region" description="Polar residues" evidence="7">
    <location>
        <begin position="1050"/>
        <end position="1069"/>
    </location>
</feature>
<feature type="binding site" evidence="4">
    <location>
        <position position="975"/>
    </location>
    <ligand>
        <name>AMP</name>
        <dbReference type="ChEBI" id="CHEBI:456215"/>
    </ligand>
</feature>
<evidence type="ECO:0000256" key="3">
    <source>
        <dbReference type="PIRSR" id="PIRSR623088-1"/>
    </source>
</evidence>
<feature type="region of interest" description="Disordered" evidence="7">
    <location>
        <begin position="655"/>
        <end position="676"/>
    </location>
</feature>
<sequence length="1118" mass="127095">MEADSHSSTNTNKSDEDNLLSMTTMGALLQSEEITQNRSFLQSITNTSTRKEGNLTLLQNNGNPFKKYNKNHKKSISIDVQNIKHNISEQTMNPNGYHMQFSASSPKIIHSAPSNLPSQFNITNNLGNTNNYKHRSYTNGCTFNSYQNYSSYSPIYNIPSYSITTNNNLNSSANNNLNAIKNNNNVISSSHSSISYSNISSNINTNSATNSTLNNQSSSIESANSITNRLIPETIDHTIDKHNEENENTPLNIVTSVDSSSAENESMGQSNNKSKYRSLMETENGIHNSTDMYSSTRNKNHKQKSFYKRLLNQSGEHHQIYIDEDYLNIKREGSQMIHDLFQKSISSNITLHFKDTYTEICYNRYIKNKYIYFWKKGTIILAVVVLITQMMIFLNGFNEMANQSNDFDIKLLISKVAILDILGLAIPVILFYYLIYRLKSQILYKTIPYLVNTVLIFMGPITFLGSIFFISNESIGILLLAYISFFFISHSLLISCFIPSIISVTVFCISWIIVVIFEESNYYVILLKVVLFILISSVVEYSLYKKERSSRRQFMNEQRLIRINSKLVSQLNRLEKGFANEAADLDAPIEKAIITIRSLMASPTIGPEHLKALGMVLCYLQVPNLFAPDLDQQVTQGLKMDDERKKWLFNEVAHRKQTERSKHSSSSESSSGAGSLSPFYSPSLSIHDPQSEYQVINIDNYLTNHSAELLTKINDYNFPVFEYFKSTSRPLLTMSYHIFVKSGLLSRLHLSVNQFLNFMSAVEDGYHPEHQFHNAEHASDVLHCMYYFSTIPNIATCFKDLDYLGMYMAASIHDFDHPGVSNKFLITAGDPLAELYNDKSVLENHHCSAALKLLNKPSNNFIERLDKEKKRELRETIIELVLATDLSGHFSYLTSFKKKLLDTLICNTREDKLLLMQMMIKCCDVSNPTKSRNIYKGWINRVMSEFFTQGDKEKQLNMPVSPFCNRDNANMYSCQKGFIDFVAAPIFEAVGEYISKYQVGINANQKQLQITNTSNSNNSLSRDNSLKATTNNDNSFITNSSINDIEKQKVTSSSSINDKNNNATFNSLQKPSKSHHHKKTFSKLNLQESQIRVNVILDGLKSNKEWIDSNAAKSETSS</sequence>
<feature type="transmembrane region" description="Helical" evidence="8">
    <location>
        <begin position="523"/>
        <end position="544"/>
    </location>
</feature>
<dbReference type="EC" id="3.1.4.-" evidence="6"/>